<organism evidence="2 3">
    <name type="scientific">Cadophora malorum</name>
    <dbReference type="NCBI Taxonomy" id="108018"/>
    <lineage>
        <taxon>Eukaryota</taxon>
        <taxon>Fungi</taxon>
        <taxon>Dikarya</taxon>
        <taxon>Ascomycota</taxon>
        <taxon>Pezizomycotina</taxon>
        <taxon>Leotiomycetes</taxon>
        <taxon>Helotiales</taxon>
        <taxon>Ploettnerulaceae</taxon>
        <taxon>Cadophora</taxon>
    </lineage>
</organism>
<comment type="caution">
    <text evidence="2">The sequence shown here is derived from an EMBL/GenBank/DDBJ whole genome shotgun (WGS) entry which is preliminary data.</text>
</comment>
<accession>A0A8H7WIB7</accession>
<dbReference type="AlphaFoldDB" id="A0A8H7WIB7"/>
<sequence length="273" mass="30014">MSVIVQPHNIPIRMDAVNSAPQLELKVCHIHTLFSCSTRIPNEPNTTPSPSQSPAVPFPLLSLPPELLHQIVANYYALLPPLTITKSNHQLPHHALTPLALSSPHLLSILPPSLYYAHATFLFSSPSLLKPFADGFNRVEQVRKIKIWYGALGPLGPGTGTASTARGQEEGCTGDGEEKGNGRQDWVFSFLEAFRGLEEVTFVVELGMSKGFCERSRHVRVMEGWWECVRDAVREGWGASASASAQGKAKGRVLVMRVECEGFEGFWVDRICA</sequence>
<feature type="region of interest" description="Disordered" evidence="1">
    <location>
        <begin position="159"/>
        <end position="180"/>
    </location>
</feature>
<gene>
    <name evidence="2" type="ORF">IFR04_001348</name>
</gene>
<dbReference type="EMBL" id="JAFJYH010000010">
    <property type="protein sequence ID" value="KAG4425429.1"/>
    <property type="molecule type" value="Genomic_DNA"/>
</dbReference>
<protein>
    <submittedName>
        <fullName evidence="2">Uncharacterized protein</fullName>
    </submittedName>
</protein>
<keyword evidence="3" id="KW-1185">Reference proteome</keyword>
<name>A0A8H7WIB7_9HELO</name>
<reference evidence="2" key="1">
    <citation type="submission" date="2021-02" db="EMBL/GenBank/DDBJ databases">
        <title>Genome sequence Cadophora malorum strain M34.</title>
        <authorList>
            <person name="Stefanovic E."/>
            <person name="Vu D."/>
            <person name="Scully C."/>
            <person name="Dijksterhuis J."/>
            <person name="Roader J."/>
            <person name="Houbraken J."/>
        </authorList>
    </citation>
    <scope>NUCLEOTIDE SEQUENCE</scope>
    <source>
        <strain evidence="2">M34</strain>
    </source>
</reference>
<evidence type="ECO:0000313" key="2">
    <source>
        <dbReference type="EMBL" id="KAG4425429.1"/>
    </source>
</evidence>
<dbReference type="Proteomes" id="UP000664132">
    <property type="component" value="Unassembled WGS sequence"/>
</dbReference>
<evidence type="ECO:0000256" key="1">
    <source>
        <dbReference type="SAM" id="MobiDB-lite"/>
    </source>
</evidence>
<dbReference type="OrthoDB" id="3563509at2759"/>
<proteinExistence type="predicted"/>
<evidence type="ECO:0000313" key="3">
    <source>
        <dbReference type="Proteomes" id="UP000664132"/>
    </source>
</evidence>